<dbReference type="SUPFAM" id="SSF57701">
    <property type="entry name" value="Zn2/Cys6 DNA-binding domain"/>
    <property type="match status" value="1"/>
</dbReference>
<keyword evidence="4" id="KW-0804">Transcription</keyword>
<dbReference type="STRING" id="177199.A0A420YM04"/>
<dbReference type="InterPro" id="IPR001138">
    <property type="entry name" value="Zn2Cys6_DnaBD"/>
</dbReference>
<accession>A0A420YM04</accession>
<gene>
    <name evidence="8" type="ORF">DL546_007267</name>
</gene>
<name>A0A420YM04_9PEZI</name>
<evidence type="ECO:0000256" key="6">
    <source>
        <dbReference type="SAM" id="MobiDB-lite"/>
    </source>
</evidence>
<dbReference type="OrthoDB" id="2399539at2759"/>
<dbReference type="GO" id="GO:0006351">
    <property type="term" value="P:DNA-templated transcription"/>
    <property type="evidence" value="ECO:0007669"/>
    <property type="project" value="InterPro"/>
</dbReference>
<feature type="compositionally biased region" description="Polar residues" evidence="6">
    <location>
        <begin position="76"/>
        <end position="91"/>
    </location>
</feature>
<dbReference type="PROSITE" id="PS00463">
    <property type="entry name" value="ZN2_CY6_FUNGAL_1"/>
    <property type="match status" value="1"/>
</dbReference>
<dbReference type="InterPro" id="IPR007219">
    <property type="entry name" value="XnlR_reg_dom"/>
</dbReference>
<evidence type="ECO:0000256" key="1">
    <source>
        <dbReference type="ARBA" id="ARBA00004123"/>
    </source>
</evidence>
<protein>
    <recommendedName>
        <fullName evidence="7">Zn(2)-C6 fungal-type domain-containing protein</fullName>
    </recommendedName>
</protein>
<evidence type="ECO:0000256" key="4">
    <source>
        <dbReference type="ARBA" id="ARBA00023163"/>
    </source>
</evidence>
<keyword evidence="9" id="KW-1185">Reference proteome</keyword>
<dbReference type="PROSITE" id="PS50048">
    <property type="entry name" value="ZN2_CY6_FUNGAL_2"/>
    <property type="match status" value="1"/>
</dbReference>
<dbReference type="PANTHER" id="PTHR47338:SF5">
    <property type="entry name" value="ZN(II)2CYS6 TRANSCRIPTION FACTOR (EUROFUNG)"/>
    <property type="match status" value="1"/>
</dbReference>
<dbReference type="CDD" id="cd00067">
    <property type="entry name" value="GAL4"/>
    <property type="match status" value="1"/>
</dbReference>
<evidence type="ECO:0000313" key="9">
    <source>
        <dbReference type="Proteomes" id="UP000275385"/>
    </source>
</evidence>
<sequence>MEIEQQPAPEQTPAQSFKRVSKACRRCRRLRTKCANQGGVPPCESCRRAKTECSFPSRGELDTDRAFRQPRHRTPRSPSAGVSTTSTTSPRQLGRDSHHATRGVEEVSPSTSLSARLAVPFIATLASSTPGWESLPPHEEVVEGVRSLTTSFFQLGFLPKLLFFESLKERSDSVNLFLLYSILSVSARFTPCLVARYLGSSNATQHFLNRASCFVGERMFVSSLESIQGFFLMSIAEWGNGNKNRSLVYMGIAIRLAGILHLHREEAYWLPETATNEEIVNSEVARRTFWMLETFENLHSDSDSPMAFSYSDITVLLPCDEREFTFGIRPTHRAALMGTPPATTNPASTRLPTRSLFATLLQTHNLWGQVARLVSADAMQLGRKSEARINVNDYGRLSQVLLDFERDLPQQHSWSVWNLRAFKVEGLDLSFLSAVMILRLSNIILRRSYLHDILKPRSETAVVQTSPGQAPGTDAWLSVADQLYANMLTLHEQITAFFAYRCPDQGYPALIVFCVYVCGSLANHLRRQPQLCPHVAPQAVGILRSSIRGLADLQVAWPFAQRWYLTLHKATEDLSLEEHTPVVGRHNQTPDSTSAAHYQDNILAVDGTTFVGQFNDAFPSDAMTGAFDMYLWDGLARLNDQGLFEELLTVPAAENALSAQ</sequence>
<dbReference type="InterPro" id="IPR050815">
    <property type="entry name" value="TF_fung"/>
</dbReference>
<feature type="compositionally biased region" description="Basic and acidic residues" evidence="6">
    <location>
        <begin position="93"/>
        <end position="105"/>
    </location>
</feature>
<dbReference type="Pfam" id="PF04082">
    <property type="entry name" value="Fungal_trans"/>
    <property type="match status" value="1"/>
</dbReference>
<dbReference type="InterPro" id="IPR036864">
    <property type="entry name" value="Zn2-C6_fun-type_DNA-bd_sf"/>
</dbReference>
<feature type="region of interest" description="Disordered" evidence="6">
    <location>
        <begin position="54"/>
        <end position="109"/>
    </location>
</feature>
<dbReference type="EMBL" id="QVQW01000003">
    <property type="protein sequence ID" value="RKU48835.1"/>
    <property type="molecule type" value="Genomic_DNA"/>
</dbReference>
<feature type="domain" description="Zn(2)-C6 fungal-type" evidence="7">
    <location>
        <begin position="23"/>
        <end position="55"/>
    </location>
</feature>
<proteinExistence type="predicted"/>
<reference evidence="8 9" key="1">
    <citation type="submission" date="2018-08" db="EMBL/GenBank/DDBJ databases">
        <title>Draft genome of the lignicolous fungus Coniochaeta pulveracea.</title>
        <authorList>
            <person name="Borstlap C.J."/>
            <person name="De Witt R.N."/>
            <person name="Botha A."/>
            <person name="Volschenk H."/>
        </authorList>
    </citation>
    <scope>NUCLEOTIDE SEQUENCE [LARGE SCALE GENOMIC DNA]</scope>
    <source>
        <strain evidence="8 9">CAB683</strain>
    </source>
</reference>
<comment type="caution">
    <text evidence="8">The sequence shown here is derived from an EMBL/GenBank/DDBJ whole genome shotgun (WGS) entry which is preliminary data.</text>
</comment>
<evidence type="ECO:0000256" key="5">
    <source>
        <dbReference type="ARBA" id="ARBA00023242"/>
    </source>
</evidence>
<dbReference type="Gene3D" id="4.10.240.10">
    <property type="entry name" value="Zn(2)-C6 fungal-type DNA-binding domain"/>
    <property type="match status" value="1"/>
</dbReference>
<dbReference type="PANTHER" id="PTHR47338">
    <property type="entry name" value="ZN(II)2CYS6 TRANSCRIPTION FACTOR (EUROFUNG)-RELATED"/>
    <property type="match status" value="1"/>
</dbReference>
<comment type="subcellular location">
    <subcellularLocation>
        <location evidence="1">Nucleus</location>
    </subcellularLocation>
</comment>
<evidence type="ECO:0000313" key="8">
    <source>
        <dbReference type="EMBL" id="RKU48835.1"/>
    </source>
</evidence>
<dbReference type="CDD" id="cd12148">
    <property type="entry name" value="fungal_TF_MHR"/>
    <property type="match status" value="1"/>
</dbReference>
<dbReference type="GO" id="GO:0000981">
    <property type="term" value="F:DNA-binding transcription factor activity, RNA polymerase II-specific"/>
    <property type="evidence" value="ECO:0007669"/>
    <property type="project" value="InterPro"/>
</dbReference>
<evidence type="ECO:0000259" key="7">
    <source>
        <dbReference type="PROSITE" id="PS50048"/>
    </source>
</evidence>
<keyword evidence="2" id="KW-0479">Metal-binding</keyword>
<dbReference type="Proteomes" id="UP000275385">
    <property type="component" value="Unassembled WGS sequence"/>
</dbReference>
<organism evidence="8 9">
    <name type="scientific">Coniochaeta pulveracea</name>
    <dbReference type="NCBI Taxonomy" id="177199"/>
    <lineage>
        <taxon>Eukaryota</taxon>
        <taxon>Fungi</taxon>
        <taxon>Dikarya</taxon>
        <taxon>Ascomycota</taxon>
        <taxon>Pezizomycotina</taxon>
        <taxon>Sordariomycetes</taxon>
        <taxon>Sordariomycetidae</taxon>
        <taxon>Coniochaetales</taxon>
        <taxon>Coniochaetaceae</taxon>
        <taxon>Coniochaeta</taxon>
    </lineage>
</organism>
<dbReference type="SMART" id="SM00066">
    <property type="entry name" value="GAL4"/>
    <property type="match status" value="1"/>
</dbReference>
<evidence type="ECO:0000256" key="2">
    <source>
        <dbReference type="ARBA" id="ARBA00022723"/>
    </source>
</evidence>
<evidence type="ECO:0000256" key="3">
    <source>
        <dbReference type="ARBA" id="ARBA00023015"/>
    </source>
</evidence>
<dbReference type="AlphaFoldDB" id="A0A420YM04"/>
<keyword evidence="5" id="KW-0539">Nucleus</keyword>
<dbReference type="GO" id="GO:0008270">
    <property type="term" value="F:zinc ion binding"/>
    <property type="evidence" value="ECO:0007669"/>
    <property type="project" value="InterPro"/>
</dbReference>
<dbReference type="GO" id="GO:0005634">
    <property type="term" value="C:nucleus"/>
    <property type="evidence" value="ECO:0007669"/>
    <property type="project" value="UniProtKB-SubCell"/>
</dbReference>
<keyword evidence="3" id="KW-0805">Transcription regulation</keyword>
<dbReference type="GO" id="GO:0003677">
    <property type="term" value="F:DNA binding"/>
    <property type="evidence" value="ECO:0007669"/>
    <property type="project" value="InterPro"/>
</dbReference>